<dbReference type="KEGG" id="mbr:MONBRDRAFT_11300"/>
<keyword evidence="2 5" id="KW-0812">Transmembrane</keyword>
<keyword evidence="7" id="KW-1185">Reference proteome</keyword>
<sequence>MAKKGCHLCTHLLYSLCLLISAVAAVLAAATPFWIKSAEAFPDNNSTYACGVFTECTDASDTQCDIDPYGEDLDAIPINNWRIAAVFLGIAMAILWLSWIISLITCLFCYKCTKLQAPMILVATLCLFAAIMAFSAGMEETRSPINGEPANSEVHCYCGLNVDRFELGDCTFGSSRMAWPLLYERPFTWLASIPAHMLLIPTGYGANLVIAATVVTFFTTCLAYKVKDMDDEKGLYV</sequence>
<dbReference type="Gene3D" id="1.20.140.150">
    <property type="match status" value="1"/>
</dbReference>
<organism evidence="6 7">
    <name type="scientific">Monosiga brevicollis</name>
    <name type="common">Choanoflagellate</name>
    <dbReference type="NCBI Taxonomy" id="81824"/>
    <lineage>
        <taxon>Eukaryota</taxon>
        <taxon>Choanoflagellata</taxon>
        <taxon>Craspedida</taxon>
        <taxon>Salpingoecidae</taxon>
        <taxon>Monosiga</taxon>
    </lineage>
</organism>
<proteinExistence type="predicted"/>
<feature type="transmembrane region" description="Helical" evidence="5">
    <location>
        <begin position="204"/>
        <end position="224"/>
    </location>
</feature>
<dbReference type="Pfam" id="PF10242">
    <property type="entry name" value="L_HMGIC_fpl"/>
    <property type="match status" value="1"/>
</dbReference>
<feature type="transmembrane region" description="Helical" evidence="5">
    <location>
        <begin position="12"/>
        <end position="35"/>
    </location>
</feature>
<evidence type="ECO:0000256" key="5">
    <source>
        <dbReference type="SAM" id="Phobius"/>
    </source>
</evidence>
<dbReference type="PANTHER" id="PTHR12489:SF1">
    <property type="entry name" value="LP10272P"/>
    <property type="match status" value="1"/>
</dbReference>
<dbReference type="InParanoid" id="A9V8T9"/>
<dbReference type="EMBL" id="CH991569">
    <property type="protein sequence ID" value="EDQ86018.1"/>
    <property type="molecule type" value="Genomic_DNA"/>
</dbReference>
<gene>
    <name evidence="6" type="ORF">MONBRDRAFT_11300</name>
</gene>
<evidence type="ECO:0000313" key="7">
    <source>
        <dbReference type="Proteomes" id="UP000001357"/>
    </source>
</evidence>
<dbReference type="Proteomes" id="UP000001357">
    <property type="component" value="Unassembled WGS sequence"/>
</dbReference>
<feature type="transmembrane region" description="Helical" evidence="5">
    <location>
        <begin position="83"/>
        <end position="110"/>
    </location>
</feature>
<dbReference type="GeneID" id="5894382"/>
<evidence type="ECO:0000256" key="3">
    <source>
        <dbReference type="ARBA" id="ARBA00022989"/>
    </source>
</evidence>
<keyword evidence="4 5" id="KW-0472">Membrane</keyword>
<dbReference type="PANTHER" id="PTHR12489">
    <property type="entry name" value="LIPOMA HMGIC FUSION PARTNER-LIKE PROTEIN"/>
    <property type="match status" value="1"/>
</dbReference>
<evidence type="ECO:0000313" key="6">
    <source>
        <dbReference type="EMBL" id="EDQ86018.1"/>
    </source>
</evidence>
<dbReference type="STRING" id="81824.A9V8T9"/>
<accession>A9V8T9</accession>
<evidence type="ECO:0000256" key="1">
    <source>
        <dbReference type="ARBA" id="ARBA00004141"/>
    </source>
</evidence>
<dbReference type="GO" id="GO:0016020">
    <property type="term" value="C:membrane"/>
    <property type="evidence" value="ECO:0000318"/>
    <property type="project" value="GO_Central"/>
</dbReference>
<dbReference type="AlphaFoldDB" id="A9V8T9"/>
<keyword evidence="3 5" id="KW-1133">Transmembrane helix</keyword>
<reference evidence="6 7" key="1">
    <citation type="journal article" date="2008" name="Nature">
        <title>The genome of the choanoflagellate Monosiga brevicollis and the origin of metazoans.</title>
        <authorList>
            <consortium name="JGI Sequencing"/>
            <person name="King N."/>
            <person name="Westbrook M.J."/>
            <person name="Young S.L."/>
            <person name="Kuo A."/>
            <person name="Abedin M."/>
            <person name="Chapman J."/>
            <person name="Fairclough S."/>
            <person name="Hellsten U."/>
            <person name="Isogai Y."/>
            <person name="Letunic I."/>
            <person name="Marr M."/>
            <person name="Pincus D."/>
            <person name="Putnam N."/>
            <person name="Rokas A."/>
            <person name="Wright K.J."/>
            <person name="Zuzow R."/>
            <person name="Dirks W."/>
            <person name="Good M."/>
            <person name="Goodstein D."/>
            <person name="Lemons D."/>
            <person name="Li W."/>
            <person name="Lyons J.B."/>
            <person name="Morris A."/>
            <person name="Nichols S."/>
            <person name="Richter D.J."/>
            <person name="Salamov A."/>
            <person name="Bork P."/>
            <person name="Lim W.A."/>
            <person name="Manning G."/>
            <person name="Miller W.T."/>
            <person name="McGinnis W."/>
            <person name="Shapiro H."/>
            <person name="Tjian R."/>
            <person name="Grigoriev I.V."/>
            <person name="Rokhsar D."/>
        </authorList>
    </citation>
    <scope>NUCLEOTIDE SEQUENCE [LARGE SCALE GENOMIC DNA]</scope>
    <source>
        <strain evidence="7">MX1 / ATCC 50154</strain>
    </source>
</reference>
<dbReference type="InterPro" id="IPR019372">
    <property type="entry name" value="LHFPL"/>
</dbReference>
<evidence type="ECO:0000256" key="2">
    <source>
        <dbReference type="ARBA" id="ARBA00022692"/>
    </source>
</evidence>
<dbReference type="RefSeq" id="XP_001749212.1">
    <property type="nucleotide sequence ID" value="XM_001749160.1"/>
</dbReference>
<name>A9V8T9_MONBE</name>
<feature type="transmembrane region" description="Helical" evidence="5">
    <location>
        <begin position="117"/>
        <end position="138"/>
    </location>
</feature>
<evidence type="ECO:0000256" key="4">
    <source>
        <dbReference type="ARBA" id="ARBA00023136"/>
    </source>
</evidence>
<dbReference type="OMA" id="PINNWRI"/>
<comment type="subcellular location">
    <subcellularLocation>
        <location evidence="1">Membrane</location>
        <topology evidence="1">Multi-pass membrane protein</topology>
    </subcellularLocation>
</comment>
<protein>
    <submittedName>
        <fullName evidence="6">Uncharacterized protein</fullName>
    </submittedName>
</protein>